<dbReference type="Proteomes" id="UP000293589">
    <property type="component" value="Chromosome"/>
</dbReference>
<dbReference type="KEGG" id="bgx:ESN35_07265"/>
<dbReference type="AlphaFoldDB" id="A0A4P6DVH9"/>
<dbReference type="RefSeq" id="WP_129237739.1">
    <property type="nucleotide sequence ID" value="NZ_CP035464.1"/>
</dbReference>
<accession>A0A4P6DVH9</accession>
<feature type="coiled-coil region" evidence="1">
    <location>
        <begin position="422"/>
        <end position="463"/>
    </location>
</feature>
<reference evidence="2 3" key="1">
    <citation type="submission" date="2019-01" db="EMBL/GenBank/DDBJ databases">
        <title>Complete genome sequence of Bifidobacterium gallinarum CACC 514.</title>
        <authorList>
            <person name="Jung M."/>
        </authorList>
    </citation>
    <scope>NUCLEOTIDE SEQUENCE [LARGE SCALE GENOMIC DNA]</scope>
    <source>
        <strain evidence="2 3">CACC 514</strain>
    </source>
</reference>
<name>A0A4P6DVH9_9BIFI</name>
<dbReference type="EMBL" id="CP035464">
    <property type="protein sequence ID" value="QAY33227.1"/>
    <property type="molecule type" value="Genomic_DNA"/>
</dbReference>
<sequence>MSEDETQSPVKKRNLDGEMANAALHGETDKIVRLFGSAAREHYAAYAGRNHEVSNTHGALRTIVEQKEAAGRYRNIQLKQQAGFAAEIKSVARRNAGAIINGDNERYIREDDRTGVANDRLVDINKVDAKGETVSGGAEQMKFVGSSHKDLLRKLQSEEYQRYFEGDVVVDIADDDYAVLIGGNGTPGLIDQRLDELNDLLENASPNKKAEIQGKIDKLRTIKSKLRKSGLTRREAMEAVQHPKWATVKDVIGVAHKAGVQQALNVAAVTGAMSLVREFVAYVKGEEDLQEAAGKVGKTVGIAAAMGYVTAFAGSAVKGAMQNSASEYVRYVSQTNVVSGMASAGVEVGKSVVRLCQGKITPAQCVEELGEKGVGQIGSLMGAAAAAAAASGAGMGTMATMALSVAGSTVGYSAALAVYRELSTALEEYELAREDRIRMEKECAEAIEAIRRYRVEMDTLAKQYFERCYTSFEAGFAAMDQAIINQDPDGYIAGNAEICEVLGRKPQFRSMSEFNDLMASDESLKL</sequence>
<evidence type="ECO:0000256" key="1">
    <source>
        <dbReference type="SAM" id="Coils"/>
    </source>
</evidence>
<organism evidence="2 3">
    <name type="scientific">Bifidobacterium pullorum subsp. gallinarum</name>
    <dbReference type="NCBI Taxonomy" id="78344"/>
    <lineage>
        <taxon>Bacteria</taxon>
        <taxon>Bacillati</taxon>
        <taxon>Actinomycetota</taxon>
        <taxon>Actinomycetes</taxon>
        <taxon>Bifidobacteriales</taxon>
        <taxon>Bifidobacteriaceae</taxon>
        <taxon>Bifidobacterium</taxon>
    </lineage>
</organism>
<keyword evidence="1" id="KW-0175">Coiled coil</keyword>
<protein>
    <submittedName>
        <fullName evidence="2">Uncharacterized protein</fullName>
    </submittedName>
</protein>
<gene>
    <name evidence="2" type="ORF">ESN35_07265</name>
</gene>
<proteinExistence type="predicted"/>
<evidence type="ECO:0000313" key="3">
    <source>
        <dbReference type="Proteomes" id="UP000293589"/>
    </source>
</evidence>
<evidence type="ECO:0000313" key="2">
    <source>
        <dbReference type="EMBL" id="QAY33227.1"/>
    </source>
</evidence>